<dbReference type="InterPro" id="IPR005467">
    <property type="entry name" value="His_kinase_dom"/>
</dbReference>
<dbReference type="RefSeq" id="WP_011139655.1">
    <property type="nucleotide sequence ID" value="NC_005090.1"/>
</dbReference>
<organism evidence="9">
    <name type="scientific">Wolinella succinogenes (strain ATCC 29543 / DSM 1740 / CCUG 13145 / JCM 31913 / LMG 7466 / NCTC 11488 / FDC 602W)</name>
    <name type="common">Vibrio succinogenes</name>
    <dbReference type="NCBI Taxonomy" id="273121"/>
    <lineage>
        <taxon>Bacteria</taxon>
        <taxon>Pseudomonadati</taxon>
        <taxon>Campylobacterota</taxon>
        <taxon>Epsilonproteobacteria</taxon>
        <taxon>Campylobacterales</taxon>
        <taxon>Helicobacteraceae</taxon>
        <taxon>Wolinella</taxon>
    </lineage>
</organism>
<dbReference type="Gene3D" id="1.10.287.130">
    <property type="match status" value="1"/>
</dbReference>
<dbReference type="SUPFAM" id="SSF55874">
    <property type="entry name" value="ATPase domain of HSP90 chaperone/DNA topoisomerase II/histidine kinase"/>
    <property type="match status" value="1"/>
</dbReference>
<feature type="domain" description="Histidine kinase" evidence="5">
    <location>
        <begin position="540"/>
        <end position="760"/>
    </location>
</feature>
<keyword evidence="4" id="KW-1133">Transmembrane helix</keyword>
<keyword evidence="3" id="KW-0597">Phosphoprotein</keyword>
<dbReference type="Gene3D" id="3.30.565.10">
    <property type="entry name" value="Histidine kinase-like ATPase, C-terminal domain"/>
    <property type="match status" value="1"/>
</dbReference>
<feature type="transmembrane region" description="Helical" evidence="4">
    <location>
        <begin position="205"/>
        <end position="228"/>
    </location>
</feature>
<dbReference type="PROSITE" id="PS50109">
    <property type="entry name" value="HIS_KIN"/>
    <property type="match status" value="1"/>
</dbReference>
<keyword evidence="8" id="KW-0808">Transferase</keyword>
<keyword evidence="8" id="KW-0418">Kinase</keyword>
<dbReference type="AlphaFoldDB" id="Q7M857"/>
<dbReference type="SUPFAM" id="SSF55785">
    <property type="entry name" value="PYP-like sensor domain (PAS domain)"/>
    <property type="match status" value="2"/>
</dbReference>
<dbReference type="InterPro" id="IPR003661">
    <property type="entry name" value="HisK_dim/P_dom"/>
</dbReference>
<keyword evidence="4" id="KW-0472">Membrane</keyword>
<feature type="transmembrane region" description="Helical" evidence="4">
    <location>
        <begin position="40"/>
        <end position="59"/>
    </location>
</feature>
<dbReference type="PROSITE" id="PS50113">
    <property type="entry name" value="PAC"/>
    <property type="match status" value="1"/>
</dbReference>
<gene>
    <name evidence="8" type="primary">RHPS</name>
    <name evidence="8" type="ordered locus">WS1861</name>
</gene>
<evidence type="ECO:0000256" key="3">
    <source>
        <dbReference type="ARBA" id="ARBA00022553"/>
    </source>
</evidence>
<dbReference type="InterPro" id="IPR036097">
    <property type="entry name" value="HisK_dim/P_sf"/>
</dbReference>
<dbReference type="EC" id="2.7.13.3" evidence="2"/>
<evidence type="ECO:0000313" key="8">
    <source>
        <dbReference type="EMBL" id="CAE10872.1"/>
    </source>
</evidence>
<evidence type="ECO:0000313" key="9">
    <source>
        <dbReference type="Proteomes" id="UP000000422"/>
    </source>
</evidence>
<feature type="domain" description="PAS" evidence="6">
    <location>
        <begin position="393"/>
        <end position="437"/>
    </location>
</feature>
<evidence type="ECO:0000256" key="4">
    <source>
        <dbReference type="SAM" id="Phobius"/>
    </source>
</evidence>
<accession>Q7M857</accession>
<evidence type="ECO:0000259" key="5">
    <source>
        <dbReference type="PROSITE" id="PS50109"/>
    </source>
</evidence>
<dbReference type="InterPro" id="IPR035965">
    <property type="entry name" value="PAS-like_dom_sf"/>
</dbReference>
<name>Q7M857_WOLSU</name>
<evidence type="ECO:0000259" key="6">
    <source>
        <dbReference type="PROSITE" id="PS50112"/>
    </source>
</evidence>
<comment type="catalytic activity">
    <reaction evidence="1">
        <text>ATP + protein L-histidine = ADP + protein N-phospho-L-histidine.</text>
        <dbReference type="EC" id="2.7.13.3"/>
    </reaction>
</comment>
<feature type="domain" description="PAC" evidence="7">
    <location>
        <begin position="315"/>
        <end position="367"/>
    </location>
</feature>
<dbReference type="EMBL" id="BX571662">
    <property type="protein sequence ID" value="CAE10872.1"/>
    <property type="molecule type" value="Genomic_DNA"/>
</dbReference>
<dbReference type="PANTHER" id="PTHR43065:SF42">
    <property type="entry name" value="TWO-COMPONENT SENSOR PPRA"/>
    <property type="match status" value="1"/>
</dbReference>
<proteinExistence type="predicted"/>
<dbReference type="GO" id="GO:0000155">
    <property type="term" value="F:phosphorelay sensor kinase activity"/>
    <property type="evidence" value="ECO:0007669"/>
    <property type="project" value="InterPro"/>
</dbReference>
<dbReference type="Pfam" id="PF13426">
    <property type="entry name" value="PAS_9"/>
    <property type="match status" value="1"/>
</dbReference>
<evidence type="ECO:0000259" key="7">
    <source>
        <dbReference type="PROSITE" id="PS50113"/>
    </source>
</evidence>
<dbReference type="HOGENOM" id="CLU_364815_0_0_7"/>
<protein>
    <recommendedName>
        <fullName evidence="2">histidine kinase</fullName>
        <ecNumber evidence="2">2.7.13.3</ecNumber>
    </recommendedName>
</protein>
<reference evidence="8 9" key="1">
    <citation type="journal article" date="2003" name="Proc. Natl. Acad. Sci. U.S.A.">
        <title>Complete genome sequence and analysis of Wolinella succinogenes.</title>
        <authorList>
            <person name="Baar C."/>
            <person name="Eppinger M."/>
            <person name="Raddatz G."/>
            <person name="Simon JM."/>
            <person name="Lanz C."/>
            <person name="Klimmek O."/>
            <person name="Nandakumar R."/>
            <person name="Gross R."/>
            <person name="Rosinus A."/>
            <person name="Keller H."/>
            <person name="Jagtap P."/>
            <person name="Linke B."/>
            <person name="Meyer F."/>
            <person name="Lederer H."/>
            <person name="Schuster S.C."/>
        </authorList>
    </citation>
    <scope>NUCLEOTIDE SEQUENCE [LARGE SCALE GENOMIC DNA]</scope>
    <source>
        <strain evidence="9">ATCC 29543 / DSM 1740 / CCUG 13145 / JCM 31913 / LMG 7466 / NCTC 11488 / FDC 602W</strain>
    </source>
</reference>
<dbReference type="InterPro" id="IPR004358">
    <property type="entry name" value="Sig_transdc_His_kin-like_C"/>
</dbReference>
<dbReference type="SMART" id="SM00387">
    <property type="entry name" value="HATPase_c"/>
    <property type="match status" value="1"/>
</dbReference>
<dbReference type="eggNOG" id="COG4191">
    <property type="taxonomic scope" value="Bacteria"/>
</dbReference>
<dbReference type="PANTHER" id="PTHR43065">
    <property type="entry name" value="SENSOR HISTIDINE KINASE"/>
    <property type="match status" value="1"/>
</dbReference>
<dbReference type="CDD" id="cd00075">
    <property type="entry name" value="HATPase"/>
    <property type="match status" value="1"/>
</dbReference>
<evidence type="ECO:0000256" key="1">
    <source>
        <dbReference type="ARBA" id="ARBA00000085"/>
    </source>
</evidence>
<dbReference type="InterPro" id="IPR000700">
    <property type="entry name" value="PAS-assoc_C"/>
</dbReference>
<dbReference type="KEGG" id="wsu:WS1861"/>
<dbReference type="Pfam" id="PF13188">
    <property type="entry name" value="PAS_8"/>
    <property type="match status" value="1"/>
</dbReference>
<dbReference type="CDD" id="cd00082">
    <property type="entry name" value="HisKA"/>
    <property type="match status" value="1"/>
</dbReference>
<keyword evidence="4" id="KW-0812">Transmembrane</keyword>
<keyword evidence="9" id="KW-1185">Reference proteome</keyword>
<sequence>MFVTFYLSIVLFLLSLLLASFTLKREIDTKKASSPLQKKLIVAGVFIACALGFGVYGVYDYHQTLTQERQRGFERLQGIEHLFRNELSRADISIFDTDNPRRHDLLGRLALYVSNSADVSYACLVNQKHPIGAYLLDRKSNYAKPLQECSSLELERTPKGFGALLLGELYAPWRFDSIIENRFDRIEARFFLDTRRLEGAVYDSFNSVGNLILGVSILIFVFSFVLALRKERFEESVLGYSQGRAFDKIIESIPMPILYKNMEGSYLGCNSKFLELSGKSREEVIGFRVGDLLDKKSAMEIEECERHLKEKGECPSHDIRFVDHRGEECFIRVYKTLLTNNFDEPVGILGFFVDMSEYHQSQRELKERQEQLEFFSEQLEKQMEYEISGRLNSERRYKQLFDSGRDGIFVVQMDEEEGVAQIVEANWSAHEMFGYSQGAFEELAFASLVDKGEREGVERLLKELPLKGGALIESHFVLLEHRSIPIELSIQSFLLEEKRTLYVSARDITERLRLEEEKRVQENLLVQQSKMASMGEMIGAIAHQWKQPLNAIYLMCQGLKESFAYNELDEAEMDRFVSGAMKQVEFMSRTITDFRNFFMPSKEKCAFALKEALLEMHSILAPQFSKHDIEVRITQEGEGSVVAYGYPNEFKQVALNLMNNSRDAIEERIRCGEKISGKIEVRISSEGDYACARIKDNGGGIPDEILKNIFEPYFSTKGEKGTGIGLSIAKMIIEKNMNGKIRAYNEEKGAVFEIRLPLSGARSNA</sequence>
<dbReference type="InterPro" id="IPR000014">
    <property type="entry name" value="PAS"/>
</dbReference>
<feature type="domain" description="PAS" evidence="6">
    <location>
        <begin position="242"/>
        <end position="312"/>
    </location>
</feature>
<dbReference type="SMART" id="SM00091">
    <property type="entry name" value="PAS"/>
    <property type="match status" value="2"/>
</dbReference>
<dbReference type="PROSITE" id="PS50112">
    <property type="entry name" value="PAS"/>
    <property type="match status" value="2"/>
</dbReference>
<dbReference type="SMART" id="SM00388">
    <property type="entry name" value="HisKA"/>
    <property type="match status" value="1"/>
</dbReference>
<dbReference type="InterPro" id="IPR036890">
    <property type="entry name" value="HATPase_C_sf"/>
</dbReference>
<dbReference type="InterPro" id="IPR003594">
    <property type="entry name" value="HATPase_dom"/>
</dbReference>
<dbReference type="SUPFAM" id="SSF47384">
    <property type="entry name" value="Homodimeric domain of signal transducing histidine kinase"/>
    <property type="match status" value="1"/>
</dbReference>
<dbReference type="Gene3D" id="3.30.450.20">
    <property type="entry name" value="PAS domain"/>
    <property type="match status" value="2"/>
</dbReference>
<dbReference type="Pfam" id="PF02518">
    <property type="entry name" value="HATPase_c"/>
    <property type="match status" value="1"/>
</dbReference>
<dbReference type="Proteomes" id="UP000000422">
    <property type="component" value="Chromosome"/>
</dbReference>
<dbReference type="eggNOG" id="COG3829">
    <property type="taxonomic scope" value="Bacteria"/>
</dbReference>
<dbReference type="PRINTS" id="PR00344">
    <property type="entry name" value="BCTRLSENSOR"/>
</dbReference>
<evidence type="ECO:0000256" key="2">
    <source>
        <dbReference type="ARBA" id="ARBA00012438"/>
    </source>
</evidence>
<dbReference type="CDD" id="cd00130">
    <property type="entry name" value="PAS"/>
    <property type="match status" value="1"/>
</dbReference>
<dbReference type="STRING" id="273121.WS1861"/>
<dbReference type="NCBIfam" id="TIGR00229">
    <property type="entry name" value="sensory_box"/>
    <property type="match status" value="2"/>
</dbReference>